<evidence type="ECO:0000313" key="1">
    <source>
        <dbReference type="EMBL" id="MFD1539937.1"/>
    </source>
</evidence>
<keyword evidence="2" id="KW-1185">Reference proteome</keyword>
<evidence type="ECO:0008006" key="3">
    <source>
        <dbReference type="Google" id="ProtNLM"/>
    </source>
</evidence>
<dbReference type="Proteomes" id="UP001597097">
    <property type="component" value="Unassembled WGS sequence"/>
</dbReference>
<proteinExistence type="predicted"/>
<name>A0ABW4GB08_9ACTN</name>
<gene>
    <name evidence="1" type="ORF">ACFSJ0_22985</name>
</gene>
<comment type="caution">
    <text evidence="1">The sequence shown here is derived from an EMBL/GenBank/DDBJ whole genome shotgun (WGS) entry which is preliminary data.</text>
</comment>
<evidence type="ECO:0000313" key="2">
    <source>
        <dbReference type="Proteomes" id="UP001597097"/>
    </source>
</evidence>
<accession>A0ABW4GB08</accession>
<sequence length="395" mass="43027">MTGDNARQHVQVQDPHQDVPIRRWHLEKVGQPPQPFGGPIAQTIGAIRVLNRERDPLAVPFVQDVNGHLWAAFPKGAGLWEWSHITGGFDQPVGVVAVDDGYNNYPGTRPYIFGLLLNGELQLYWWNGVRYVPTTLEPPPGTTLDKGIGAVSLALFPGTSAQPFVVVSGKDRNLWVGWWDTSKQPPAWHWVNLGRPEGVTFIWKIGVVGVTARATGHGLLYIYMYCDDGNVWRCVSDTGETQWTNLQKPPFPPTGTAGVTAVQNADDKTPKVCAFVTDHGQPLYAHVTDSGGTGWHDAGTPPTPINFGLGTALIQPRAGGDFVPAALVADTSPAVWADQADPDNRWSWYRVGDAPEEGFGPQLAAGVIVEEPPGITYTHVFLLGRNGDLYDAWYG</sequence>
<dbReference type="RefSeq" id="WP_219533579.1">
    <property type="nucleotide sequence ID" value="NZ_JAHKRM010000018.1"/>
</dbReference>
<dbReference type="EMBL" id="JBHUCM010000018">
    <property type="protein sequence ID" value="MFD1539937.1"/>
    <property type="molecule type" value="Genomic_DNA"/>
</dbReference>
<organism evidence="1 2">
    <name type="scientific">Nonomuraea guangzhouensis</name>
    <dbReference type="NCBI Taxonomy" id="1291555"/>
    <lineage>
        <taxon>Bacteria</taxon>
        <taxon>Bacillati</taxon>
        <taxon>Actinomycetota</taxon>
        <taxon>Actinomycetes</taxon>
        <taxon>Streptosporangiales</taxon>
        <taxon>Streptosporangiaceae</taxon>
        <taxon>Nonomuraea</taxon>
    </lineage>
</organism>
<protein>
    <recommendedName>
        <fullName evidence="3">Exo-alpha-sialidase</fullName>
    </recommendedName>
</protein>
<reference evidence="2" key="1">
    <citation type="journal article" date="2019" name="Int. J. Syst. Evol. Microbiol.">
        <title>The Global Catalogue of Microorganisms (GCM) 10K type strain sequencing project: providing services to taxonomists for standard genome sequencing and annotation.</title>
        <authorList>
            <consortium name="The Broad Institute Genomics Platform"/>
            <consortium name="The Broad Institute Genome Sequencing Center for Infectious Disease"/>
            <person name="Wu L."/>
            <person name="Ma J."/>
        </authorList>
    </citation>
    <scope>NUCLEOTIDE SEQUENCE [LARGE SCALE GENOMIC DNA]</scope>
    <source>
        <strain evidence="2">CGMCC 1.15399</strain>
    </source>
</reference>